<dbReference type="InterPro" id="IPR058193">
    <property type="entry name" value="VanY/YodJ_core_dom"/>
</dbReference>
<keyword evidence="3" id="KW-1185">Reference proteome</keyword>
<name>A0A6M4ATC4_9SPHN</name>
<evidence type="ECO:0000313" key="2">
    <source>
        <dbReference type="EMBL" id="QJQ32357.1"/>
    </source>
</evidence>
<accession>A0A6M4ATC4</accession>
<dbReference type="Proteomes" id="UP000503018">
    <property type="component" value="Chromosome"/>
</dbReference>
<keyword evidence="2" id="KW-0378">Hydrolase</keyword>
<dbReference type="PANTHER" id="PTHR34385">
    <property type="entry name" value="D-ALANYL-D-ALANINE CARBOXYPEPTIDASE"/>
    <property type="match status" value="1"/>
</dbReference>
<dbReference type="PANTHER" id="PTHR34385:SF1">
    <property type="entry name" value="PEPTIDOGLYCAN L-ALANYL-D-GLUTAMATE ENDOPEPTIDASE CWLK"/>
    <property type="match status" value="1"/>
</dbReference>
<protein>
    <submittedName>
        <fullName evidence="2">D-alanyl-D-alanine carboxypeptidase family protein</fullName>
    </submittedName>
</protein>
<reference evidence="2 3" key="1">
    <citation type="submission" date="2020-01" db="EMBL/GenBank/DDBJ databases">
        <title>Sphingomonas sp. strain CSW-10.</title>
        <authorList>
            <person name="Chen W.-M."/>
        </authorList>
    </citation>
    <scope>NUCLEOTIDE SEQUENCE [LARGE SCALE GENOMIC DNA]</scope>
    <source>
        <strain evidence="2 3">CSW-10</strain>
    </source>
</reference>
<organism evidence="2 3">
    <name type="scientific">Sphingomonas lacunae</name>
    <dbReference type="NCBI Taxonomy" id="2698828"/>
    <lineage>
        <taxon>Bacteria</taxon>
        <taxon>Pseudomonadati</taxon>
        <taxon>Pseudomonadota</taxon>
        <taxon>Alphaproteobacteria</taxon>
        <taxon>Sphingomonadales</taxon>
        <taxon>Sphingomonadaceae</taxon>
        <taxon>Sphingomonas</taxon>
    </lineage>
</organism>
<dbReference type="CDD" id="cd14852">
    <property type="entry name" value="LD-carboxypeptidase"/>
    <property type="match status" value="1"/>
</dbReference>
<gene>
    <name evidence="2" type="ORF">GV829_07750</name>
</gene>
<dbReference type="Gene3D" id="3.30.1380.10">
    <property type="match status" value="1"/>
</dbReference>
<evidence type="ECO:0000259" key="1">
    <source>
        <dbReference type="Pfam" id="PF02557"/>
    </source>
</evidence>
<dbReference type="InterPro" id="IPR052179">
    <property type="entry name" value="DD-CPase-like"/>
</dbReference>
<dbReference type="InterPro" id="IPR003709">
    <property type="entry name" value="VanY-like_core_dom"/>
</dbReference>
<dbReference type="Pfam" id="PF02557">
    <property type="entry name" value="VanY"/>
    <property type="match status" value="1"/>
</dbReference>
<evidence type="ECO:0000313" key="3">
    <source>
        <dbReference type="Proteomes" id="UP000503018"/>
    </source>
</evidence>
<dbReference type="EMBL" id="CP053015">
    <property type="protein sequence ID" value="QJQ32357.1"/>
    <property type="molecule type" value="Genomic_DNA"/>
</dbReference>
<dbReference type="SUPFAM" id="SSF55166">
    <property type="entry name" value="Hedgehog/DD-peptidase"/>
    <property type="match status" value="1"/>
</dbReference>
<keyword evidence="2" id="KW-0121">Carboxypeptidase</keyword>
<dbReference type="InterPro" id="IPR009045">
    <property type="entry name" value="Zn_M74/Hedgehog-like"/>
</dbReference>
<dbReference type="RefSeq" id="WP_169945535.1">
    <property type="nucleotide sequence ID" value="NZ_CP053015.1"/>
</dbReference>
<dbReference type="KEGG" id="slan:GV829_07750"/>
<feature type="domain" description="D-alanyl-D-alanine carboxypeptidase-like core" evidence="1">
    <location>
        <begin position="136"/>
        <end position="266"/>
    </location>
</feature>
<proteinExistence type="predicted"/>
<dbReference type="GO" id="GO:0006508">
    <property type="term" value="P:proteolysis"/>
    <property type="evidence" value="ECO:0007669"/>
    <property type="project" value="InterPro"/>
</dbReference>
<dbReference type="AlphaFoldDB" id="A0A6M4ATC4"/>
<dbReference type="GO" id="GO:0004180">
    <property type="term" value="F:carboxypeptidase activity"/>
    <property type="evidence" value="ECO:0007669"/>
    <property type="project" value="UniProtKB-KW"/>
</dbReference>
<keyword evidence="2" id="KW-0645">Protease</keyword>
<sequence>MRAFKILLVVALISGLGTAAYLLLAERWQPGPAIVVDAQDYLPDGTVAAVPIGDGVNGDLAGKPGGEAPSSADGLLALTDGGEADAVKLCRSNYATLRDQLPSGGTLFGHLRSDEAPRSSLVATPAGFGGGNCSLIHASAAGALSRMLAAARADDPAVARAMMGISCYRSIERQAALFCNADRIASRGYAGQARWVAPPGFSEHSTGLAIDFGSRNGNCNLEQCFKNDPVGRWLKENARRFGFHLSFPEGNPQGVSFEPWHYRYVGGGSGVVSRNRRISEEESVVRPEVEAPIDLPIQPGDEIFAPPETN</sequence>